<reference evidence="2" key="1">
    <citation type="journal article" date="2016" name="Nat. Biotechnol.">
        <title>Sequencing wild and cultivated cassava and related species reveals extensive interspecific hybridization and genetic diversity.</title>
        <authorList>
            <person name="Bredeson J.V."/>
            <person name="Lyons J.B."/>
            <person name="Prochnik S.E."/>
            <person name="Wu G.A."/>
            <person name="Ha C.M."/>
            <person name="Edsinger-Gonzales E."/>
            <person name="Grimwood J."/>
            <person name="Schmutz J."/>
            <person name="Rabbi I.Y."/>
            <person name="Egesi C."/>
            <person name="Nauluvula P."/>
            <person name="Lebot V."/>
            <person name="Ndunguru J."/>
            <person name="Mkamilo G."/>
            <person name="Bart R.S."/>
            <person name="Setter T.L."/>
            <person name="Gleadow R.M."/>
            <person name="Kulakow P."/>
            <person name="Ferguson M.E."/>
            <person name="Rounsley S."/>
            <person name="Rokhsar D.S."/>
        </authorList>
    </citation>
    <scope>NUCLEOTIDE SEQUENCE [LARGE SCALE GENOMIC DNA]</scope>
    <source>
        <strain evidence="2">cv. AM560-2</strain>
    </source>
</reference>
<gene>
    <name evidence="1" type="ORF">MANES_01G198320v8</name>
</gene>
<accession>A0ACB7IFX8</accession>
<evidence type="ECO:0000313" key="1">
    <source>
        <dbReference type="EMBL" id="KAG8663316.1"/>
    </source>
</evidence>
<organism evidence="1 2">
    <name type="scientific">Manihot esculenta</name>
    <name type="common">Cassava</name>
    <name type="synonym">Jatropha manihot</name>
    <dbReference type="NCBI Taxonomy" id="3983"/>
    <lineage>
        <taxon>Eukaryota</taxon>
        <taxon>Viridiplantae</taxon>
        <taxon>Streptophyta</taxon>
        <taxon>Embryophyta</taxon>
        <taxon>Tracheophyta</taxon>
        <taxon>Spermatophyta</taxon>
        <taxon>Magnoliopsida</taxon>
        <taxon>eudicotyledons</taxon>
        <taxon>Gunneridae</taxon>
        <taxon>Pentapetalae</taxon>
        <taxon>rosids</taxon>
        <taxon>fabids</taxon>
        <taxon>Malpighiales</taxon>
        <taxon>Euphorbiaceae</taxon>
        <taxon>Crotonoideae</taxon>
        <taxon>Manihoteae</taxon>
        <taxon>Manihot</taxon>
    </lineage>
</organism>
<dbReference type="Proteomes" id="UP000091857">
    <property type="component" value="Chromosome 1"/>
</dbReference>
<comment type="caution">
    <text evidence="1">The sequence shown here is derived from an EMBL/GenBank/DDBJ whole genome shotgun (WGS) entry which is preliminary data.</text>
</comment>
<name>A0ACB7IFX8_MANES</name>
<sequence>MTTPAWLHLFPQHPLDNLVSFVSDHSPLMLTFSAQNLSSSPARFQFENVWLKDLELIDLVTANWRSTSAQLLDHLRFYSDIMARWGGDFLSQFKRRIQWLKNELSHARSPDNIHTVSYYSSLHSELNDLLLKEEVFWKQHVGDYDRVVQCVPTRVTAEVNQSLLDPYFMAD</sequence>
<protein>
    <submittedName>
        <fullName evidence="1">Uncharacterized protein</fullName>
    </submittedName>
</protein>
<keyword evidence="2" id="KW-1185">Reference proteome</keyword>
<dbReference type="EMBL" id="CM004387">
    <property type="protein sequence ID" value="KAG8663316.1"/>
    <property type="molecule type" value="Genomic_DNA"/>
</dbReference>
<proteinExistence type="predicted"/>
<evidence type="ECO:0000313" key="2">
    <source>
        <dbReference type="Proteomes" id="UP000091857"/>
    </source>
</evidence>